<dbReference type="GO" id="GO:0005960">
    <property type="term" value="C:glycine cleavage complex"/>
    <property type="evidence" value="ECO:0007669"/>
    <property type="project" value="UniProtKB-UniRule"/>
</dbReference>
<dbReference type="NCBIfam" id="NF002270">
    <property type="entry name" value="PRK01202.1"/>
    <property type="match status" value="1"/>
</dbReference>
<evidence type="ECO:0000256" key="2">
    <source>
        <dbReference type="ARBA" id="ARBA00022823"/>
    </source>
</evidence>
<name>A0A9W7XIM9_9FUNG</name>
<keyword evidence="8" id="KW-1185">Reference proteome</keyword>
<dbReference type="InterPro" id="IPR033753">
    <property type="entry name" value="GCV_H/Fam206"/>
</dbReference>
<proteinExistence type="inferred from homology"/>
<dbReference type="GO" id="GO:0019464">
    <property type="term" value="P:glycine decarboxylation via glycine cleavage system"/>
    <property type="evidence" value="ECO:0007669"/>
    <property type="project" value="UniProtKB-UniRule"/>
</dbReference>
<dbReference type="PROSITE" id="PS50968">
    <property type="entry name" value="BIOTINYL_LIPOYL"/>
    <property type="match status" value="1"/>
</dbReference>
<dbReference type="Pfam" id="PF01597">
    <property type="entry name" value="GCV_H"/>
    <property type="match status" value="1"/>
</dbReference>
<dbReference type="NCBIfam" id="TIGR00527">
    <property type="entry name" value="gcvH"/>
    <property type="match status" value="1"/>
</dbReference>
<dbReference type="InterPro" id="IPR003016">
    <property type="entry name" value="2-oxoA_DH_lipoyl-BS"/>
</dbReference>
<comment type="caution">
    <text evidence="7">The sequence shown here is derived from an EMBL/GenBank/DDBJ whole genome shotgun (WGS) entry which is preliminary data.</text>
</comment>
<dbReference type="InterPro" id="IPR017453">
    <property type="entry name" value="GCV_H_sub"/>
</dbReference>
<evidence type="ECO:0000313" key="7">
    <source>
        <dbReference type="EMBL" id="KAJ1643537.1"/>
    </source>
</evidence>
<evidence type="ECO:0000313" key="8">
    <source>
        <dbReference type="Proteomes" id="UP001145021"/>
    </source>
</evidence>
<protein>
    <recommendedName>
        <fullName evidence="5">Glycine cleavage system H protein</fullName>
    </recommendedName>
</protein>
<dbReference type="GO" id="GO:0009249">
    <property type="term" value="P:protein lipoylation"/>
    <property type="evidence" value="ECO:0007669"/>
    <property type="project" value="TreeGrafter"/>
</dbReference>
<evidence type="ECO:0000259" key="6">
    <source>
        <dbReference type="PROSITE" id="PS50968"/>
    </source>
</evidence>
<reference evidence="7" key="1">
    <citation type="submission" date="2022-07" db="EMBL/GenBank/DDBJ databases">
        <title>Phylogenomic reconstructions and comparative analyses of Kickxellomycotina fungi.</title>
        <authorList>
            <person name="Reynolds N.K."/>
            <person name="Stajich J.E."/>
            <person name="Barry K."/>
            <person name="Grigoriev I.V."/>
            <person name="Crous P."/>
            <person name="Smith M.E."/>
        </authorList>
    </citation>
    <scope>NUCLEOTIDE SEQUENCE</scope>
    <source>
        <strain evidence="7">NBRC 105413</strain>
    </source>
</reference>
<dbReference type="HAMAP" id="MF_00272">
    <property type="entry name" value="GcvH"/>
    <property type="match status" value="1"/>
</dbReference>
<keyword evidence="2 4" id="KW-0450">Lipoyl</keyword>
<dbReference type="SUPFAM" id="SSF51230">
    <property type="entry name" value="Single hybrid motif"/>
    <property type="match status" value="1"/>
</dbReference>
<dbReference type="PANTHER" id="PTHR11715">
    <property type="entry name" value="GLYCINE CLEAVAGE SYSTEM H PROTEIN"/>
    <property type="match status" value="1"/>
</dbReference>
<dbReference type="Proteomes" id="UP001145021">
    <property type="component" value="Unassembled WGS sequence"/>
</dbReference>
<gene>
    <name evidence="7" type="primary">GCV3</name>
    <name evidence="7" type="ORF">LPJ64_004693</name>
</gene>
<dbReference type="CDD" id="cd06848">
    <property type="entry name" value="GCS_H"/>
    <property type="match status" value="1"/>
</dbReference>
<dbReference type="InterPro" id="IPR000089">
    <property type="entry name" value="Biotin_lipoyl"/>
</dbReference>
<evidence type="ECO:0000256" key="3">
    <source>
        <dbReference type="ARBA" id="ARBA00022946"/>
    </source>
</evidence>
<accession>A0A9W7XIM9</accession>
<dbReference type="InterPro" id="IPR002930">
    <property type="entry name" value="GCV_H"/>
</dbReference>
<dbReference type="PROSITE" id="PS00189">
    <property type="entry name" value="LIPOYL"/>
    <property type="match status" value="1"/>
</dbReference>
<organism evidence="7 8">
    <name type="scientific">Coemansia asiatica</name>
    <dbReference type="NCBI Taxonomy" id="1052880"/>
    <lineage>
        <taxon>Eukaryota</taxon>
        <taxon>Fungi</taxon>
        <taxon>Fungi incertae sedis</taxon>
        <taxon>Zoopagomycota</taxon>
        <taxon>Kickxellomycotina</taxon>
        <taxon>Kickxellomycetes</taxon>
        <taxon>Kickxellales</taxon>
        <taxon>Kickxellaceae</taxon>
        <taxon>Coemansia</taxon>
    </lineage>
</organism>
<comment type="function">
    <text evidence="5">The H protein shuttles the methylamine group of glycine from the P protein to the T protein.</text>
</comment>
<evidence type="ECO:0000256" key="4">
    <source>
        <dbReference type="PIRSR" id="PIRSR617453-50"/>
    </source>
</evidence>
<evidence type="ECO:0000256" key="5">
    <source>
        <dbReference type="RuleBase" id="RU364055"/>
    </source>
</evidence>
<keyword evidence="5" id="KW-0496">Mitochondrion</keyword>
<comment type="cofactor">
    <cofactor evidence="5">
        <name>(R)-lipoate</name>
        <dbReference type="ChEBI" id="CHEBI:83088"/>
    </cofactor>
    <text evidence="5">Binds 1 lipoyl cofactor covalently.</text>
</comment>
<dbReference type="Gene3D" id="2.40.50.100">
    <property type="match status" value="1"/>
</dbReference>
<comment type="subcellular location">
    <subcellularLocation>
        <location evidence="5">Mitochondrion</location>
    </subcellularLocation>
</comment>
<sequence length="148" mass="16356">MSLRLLSKSFVAQRITPTLSSRFYATKKYTASHEWISIDNGVGTVGITEYAQNALGDVVYVEVPEVGSQVELDETVGVVESVKSTSDIYSPLSGEIVDANKDVVEKSKLINQSPEKDGWLFKVKFSSQEEVDNLLDEAAYKKLTESEN</sequence>
<dbReference type="EMBL" id="JANBOH010000245">
    <property type="protein sequence ID" value="KAJ1643537.1"/>
    <property type="molecule type" value="Genomic_DNA"/>
</dbReference>
<keyword evidence="3 5" id="KW-0809">Transit peptide</keyword>
<feature type="domain" description="Lipoyl-binding" evidence="6">
    <location>
        <begin position="42"/>
        <end position="124"/>
    </location>
</feature>
<evidence type="ECO:0000256" key="1">
    <source>
        <dbReference type="ARBA" id="ARBA00009249"/>
    </source>
</evidence>
<dbReference type="GO" id="GO:0005739">
    <property type="term" value="C:mitochondrion"/>
    <property type="evidence" value="ECO:0007669"/>
    <property type="project" value="UniProtKB-SubCell"/>
</dbReference>
<comment type="similarity">
    <text evidence="1 5">Belongs to the GcvH family.</text>
</comment>
<dbReference type="InterPro" id="IPR011053">
    <property type="entry name" value="Single_hybrid_motif"/>
</dbReference>
<dbReference type="PANTHER" id="PTHR11715:SF3">
    <property type="entry name" value="GLYCINE CLEAVAGE SYSTEM H PROTEIN-RELATED"/>
    <property type="match status" value="1"/>
</dbReference>
<dbReference type="AlphaFoldDB" id="A0A9W7XIM9"/>
<comment type="subunit">
    <text evidence="5">The glycine cleavage system is composed of four proteins: P, T, L and H.</text>
</comment>
<feature type="modified residue" description="N6-lipoyllysine" evidence="4">
    <location>
        <position position="83"/>
    </location>
</feature>